<dbReference type="Proteomes" id="UP000183940">
    <property type="component" value="Unassembled WGS sequence"/>
</dbReference>
<evidence type="ECO:0000313" key="2">
    <source>
        <dbReference type="Proteomes" id="UP000183940"/>
    </source>
</evidence>
<dbReference type="SUPFAM" id="SSF51197">
    <property type="entry name" value="Clavaminate synthase-like"/>
    <property type="match status" value="1"/>
</dbReference>
<evidence type="ECO:0000313" key="1">
    <source>
        <dbReference type="EMBL" id="OJJ25522.1"/>
    </source>
</evidence>
<gene>
    <name evidence="1" type="ORF">BI308_11175</name>
</gene>
<organism evidence="1 2">
    <name type="scientific">Roseofilum reptotaenium AO1-A</name>
    <dbReference type="NCBI Taxonomy" id="1925591"/>
    <lineage>
        <taxon>Bacteria</taxon>
        <taxon>Bacillati</taxon>
        <taxon>Cyanobacteriota</taxon>
        <taxon>Cyanophyceae</taxon>
        <taxon>Desertifilales</taxon>
        <taxon>Desertifilaceae</taxon>
        <taxon>Roseofilum</taxon>
    </lineage>
</organism>
<dbReference type="EMBL" id="MLAW01000016">
    <property type="protein sequence ID" value="OJJ25522.1"/>
    <property type="molecule type" value="Genomic_DNA"/>
</dbReference>
<dbReference type="AlphaFoldDB" id="A0A1L9QS97"/>
<dbReference type="STRING" id="1925591.BI308_11175"/>
<keyword evidence="2" id="KW-1185">Reference proteome</keyword>
<accession>A0A1L9QS97</accession>
<name>A0A1L9QS97_9CYAN</name>
<comment type="caution">
    <text evidence="1">The sequence shown here is derived from an EMBL/GenBank/DDBJ whole genome shotgun (WGS) entry which is preliminary data.</text>
</comment>
<sequence length="301" mass="34978">MVGKTDNKIASAIEDTRDKIDLSQRSLLSEGVQKISYPLNRFDFRGEITRLLIQKGFIDKAVPLEELNTHIPYQQQVVDQNLLCEVGKTFYETSVLLRNLHFELQKYLAEEVLGFDFICQEIPTVRFHFPVPLIEAYRSSEGVYLGHHSDTMLGHPFAEINCWFPLTECSQTNALQLSSLEDEKSILESLCQDIAYDADTYHKQGRNLFYQKLIKEDEYRQLVINSCHPVAMQYGELLLFDPRCIHGPAENQEERTRVSMDFRIIPLESYEKMTREYRSQGRSGRKFARGDVFFEKSAKQL</sequence>
<protein>
    <recommendedName>
        <fullName evidence="3">Phytanoyl-CoA dioxygenase</fullName>
    </recommendedName>
</protein>
<reference evidence="1" key="1">
    <citation type="submission" date="2016-10" db="EMBL/GenBank/DDBJ databases">
        <title>CRISPR-Cas defence system in Roseofilum reptotaenium: evidence of a bacteriophage-cyanobacterium arms race in the coral black band disease.</title>
        <authorList>
            <person name="Buerger P."/>
            <person name="Wood-Charlson E.M."/>
            <person name="Weynberg K.D."/>
            <person name="Willis B."/>
            <person name="Van Oppen M.J."/>
        </authorList>
    </citation>
    <scope>NUCLEOTIDE SEQUENCE [LARGE SCALE GENOMIC DNA]</scope>
    <source>
        <strain evidence="1">AO1-A</strain>
    </source>
</reference>
<evidence type="ECO:0008006" key="3">
    <source>
        <dbReference type="Google" id="ProtNLM"/>
    </source>
</evidence>
<dbReference type="Gene3D" id="2.60.120.620">
    <property type="entry name" value="q2cbj1_9rhob like domain"/>
    <property type="match status" value="1"/>
</dbReference>
<proteinExistence type="predicted"/>